<name>A0A1M4ECA8_9ACTN</name>
<accession>A0A1M4ECA8</accession>
<gene>
    <name evidence="1" type="ORF">BN4615_P5814</name>
</gene>
<reference evidence="1" key="1">
    <citation type="submission" date="2016-04" db="EMBL/GenBank/DDBJ databases">
        <authorList>
            <person name="Evans L.H."/>
            <person name="Alamgir A."/>
            <person name="Owens N."/>
            <person name="Weber N.D."/>
            <person name="Virtaneva K."/>
            <person name="Barbian K."/>
            <person name="Babar A."/>
            <person name="Rosenke K."/>
        </authorList>
    </citation>
    <scope>NUCLEOTIDE SEQUENCE</scope>
    <source>
        <strain evidence="1">Nono1</strain>
    </source>
</reference>
<protein>
    <submittedName>
        <fullName evidence="1">Uncharacterized protein</fullName>
    </submittedName>
</protein>
<dbReference type="AlphaFoldDB" id="A0A1M4ECA8"/>
<evidence type="ECO:0000313" key="1">
    <source>
        <dbReference type="EMBL" id="SBO96298.1"/>
    </source>
</evidence>
<proteinExistence type="predicted"/>
<dbReference type="EMBL" id="LT559118">
    <property type="protein sequence ID" value="SBO96298.1"/>
    <property type="molecule type" value="Genomic_DNA"/>
</dbReference>
<sequence>MDTGMTSKQWGKAKLSVDGPLIAHSRSRVPSSIWNRCSPSASNACWTA</sequence>
<organism evidence="1">
    <name type="scientific">Nonomuraea gerenzanensis</name>
    <dbReference type="NCBI Taxonomy" id="93944"/>
    <lineage>
        <taxon>Bacteria</taxon>
        <taxon>Bacillati</taxon>
        <taxon>Actinomycetota</taxon>
        <taxon>Actinomycetes</taxon>
        <taxon>Streptosporangiales</taxon>
        <taxon>Streptosporangiaceae</taxon>
        <taxon>Nonomuraea</taxon>
    </lineage>
</organism>